<evidence type="ECO:0000313" key="2">
    <source>
        <dbReference type="Proteomes" id="UP000299102"/>
    </source>
</evidence>
<comment type="caution">
    <text evidence="1">The sequence shown here is derived from an EMBL/GenBank/DDBJ whole genome shotgun (WGS) entry which is preliminary data.</text>
</comment>
<dbReference type="EMBL" id="BGZK01001098">
    <property type="protein sequence ID" value="GBP71139.1"/>
    <property type="molecule type" value="Genomic_DNA"/>
</dbReference>
<protein>
    <submittedName>
        <fullName evidence="1">Uncharacterized protein</fullName>
    </submittedName>
</protein>
<evidence type="ECO:0000313" key="1">
    <source>
        <dbReference type="EMBL" id="GBP71139.1"/>
    </source>
</evidence>
<sequence>MPYRLESVPAGTRAYVPFGLARRDGRRSTPVSYIGHAHASRSTRTLQKRARRLGNINRLQFGGATKVIARSVAVCAGAVERRLCVVAWKLPRASEALVYDRKT</sequence>
<gene>
    <name evidence="1" type="ORF">EVAR_37234_1</name>
</gene>
<organism evidence="1 2">
    <name type="scientific">Eumeta variegata</name>
    <name type="common">Bagworm moth</name>
    <name type="synonym">Eumeta japonica</name>
    <dbReference type="NCBI Taxonomy" id="151549"/>
    <lineage>
        <taxon>Eukaryota</taxon>
        <taxon>Metazoa</taxon>
        <taxon>Ecdysozoa</taxon>
        <taxon>Arthropoda</taxon>
        <taxon>Hexapoda</taxon>
        <taxon>Insecta</taxon>
        <taxon>Pterygota</taxon>
        <taxon>Neoptera</taxon>
        <taxon>Endopterygota</taxon>
        <taxon>Lepidoptera</taxon>
        <taxon>Glossata</taxon>
        <taxon>Ditrysia</taxon>
        <taxon>Tineoidea</taxon>
        <taxon>Psychidae</taxon>
        <taxon>Oiketicinae</taxon>
        <taxon>Eumeta</taxon>
    </lineage>
</organism>
<proteinExistence type="predicted"/>
<dbReference type="AlphaFoldDB" id="A0A4C1Y965"/>
<name>A0A4C1Y965_EUMVA</name>
<keyword evidence="2" id="KW-1185">Reference proteome</keyword>
<accession>A0A4C1Y965</accession>
<reference evidence="1 2" key="1">
    <citation type="journal article" date="2019" name="Commun. Biol.">
        <title>The bagworm genome reveals a unique fibroin gene that provides high tensile strength.</title>
        <authorList>
            <person name="Kono N."/>
            <person name="Nakamura H."/>
            <person name="Ohtoshi R."/>
            <person name="Tomita M."/>
            <person name="Numata K."/>
            <person name="Arakawa K."/>
        </authorList>
    </citation>
    <scope>NUCLEOTIDE SEQUENCE [LARGE SCALE GENOMIC DNA]</scope>
</reference>
<dbReference type="Proteomes" id="UP000299102">
    <property type="component" value="Unassembled WGS sequence"/>
</dbReference>